<keyword evidence="1" id="KW-0805">Transcription regulation</keyword>
<comment type="caution">
    <text evidence="5">The sequence shown here is derived from an EMBL/GenBank/DDBJ whole genome shotgun (WGS) entry which is preliminary data.</text>
</comment>
<protein>
    <recommendedName>
        <fullName evidence="4">HTH lacI-type domain-containing protein</fullName>
    </recommendedName>
</protein>
<dbReference type="AlphaFoldDB" id="A0A430AT76"/>
<feature type="domain" description="HTH lacI-type" evidence="4">
    <location>
        <begin position="1"/>
        <end position="49"/>
    </location>
</feature>
<evidence type="ECO:0000313" key="6">
    <source>
        <dbReference type="Proteomes" id="UP000287605"/>
    </source>
</evidence>
<dbReference type="SMART" id="SM00354">
    <property type="entry name" value="HTH_LACI"/>
    <property type="match status" value="1"/>
</dbReference>
<dbReference type="Gene3D" id="1.10.260.40">
    <property type="entry name" value="lambda repressor-like DNA-binding domains"/>
    <property type="match status" value="1"/>
</dbReference>
<dbReference type="SUPFAM" id="SSF47413">
    <property type="entry name" value="lambda repressor-like DNA-binding domains"/>
    <property type="match status" value="1"/>
</dbReference>
<dbReference type="Gene3D" id="3.40.50.2300">
    <property type="match status" value="2"/>
</dbReference>
<evidence type="ECO:0000256" key="2">
    <source>
        <dbReference type="ARBA" id="ARBA00023125"/>
    </source>
</evidence>
<dbReference type="Proteomes" id="UP000287605">
    <property type="component" value="Unassembled WGS sequence"/>
</dbReference>
<organism evidence="5 6">
    <name type="scientific">Vagococcus elongatus</name>
    <dbReference type="NCBI Taxonomy" id="180344"/>
    <lineage>
        <taxon>Bacteria</taxon>
        <taxon>Bacillati</taxon>
        <taxon>Bacillota</taxon>
        <taxon>Bacilli</taxon>
        <taxon>Lactobacillales</taxon>
        <taxon>Enterococcaceae</taxon>
        <taxon>Vagococcus</taxon>
    </lineage>
</organism>
<dbReference type="Pfam" id="PF00356">
    <property type="entry name" value="LacI"/>
    <property type="match status" value="1"/>
</dbReference>
<evidence type="ECO:0000256" key="3">
    <source>
        <dbReference type="ARBA" id="ARBA00023163"/>
    </source>
</evidence>
<keyword evidence="3" id="KW-0804">Transcription</keyword>
<evidence type="ECO:0000259" key="4">
    <source>
        <dbReference type="PROSITE" id="PS50932"/>
    </source>
</evidence>
<dbReference type="GO" id="GO:0000976">
    <property type="term" value="F:transcription cis-regulatory region binding"/>
    <property type="evidence" value="ECO:0007669"/>
    <property type="project" value="TreeGrafter"/>
</dbReference>
<dbReference type="InterPro" id="IPR000843">
    <property type="entry name" value="HTH_LacI"/>
</dbReference>
<keyword evidence="2" id="KW-0238">DNA-binding</keyword>
<dbReference type="CDD" id="cd01392">
    <property type="entry name" value="HTH_LacI"/>
    <property type="match status" value="1"/>
</dbReference>
<dbReference type="SUPFAM" id="SSF53822">
    <property type="entry name" value="Periplasmic binding protein-like I"/>
    <property type="match status" value="1"/>
</dbReference>
<dbReference type="GO" id="GO:0003700">
    <property type="term" value="F:DNA-binding transcription factor activity"/>
    <property type="evidence" value="ECO:0007669"/>
    <property type="project" value="TreeGrafter"/>
</dbReference>
<gene>
    <name evidence="5" type="ORF">CBF29_08110</name>
</gene>
<dbReference type="OrthoDB" id="9796186at2"/>
<dbReference type="RefSeq" id="WP_126809263.1">
    <property type="nucleotide sequence ID" value="NZ_NGKA01000011.1"/>
</dbReference>
<dbReference type="PROSITE" id="PS00356">
    <property type="entry name" value="HTH_LACI_1"/>
    <property type="match status" value="1"/>
</dbReference>
<dbReference type="InterPro" id="IPR046335">
    <property type="entry name" value="LacI/GalR-like_sensor"/>
</dbReference>
<proteinExistence type="predicted"/>
<keyword evidence="6" id="KW-1185">Reference proteome</keyword>
<evidence type="ECO:0000313" key="5">
    <source>
        <dbReference type="EMBL" id="RSU11262.1"/>
    </source>
</evidence>
<dbReference type="InterPro" id="IPR010982">
    <property type="entry name" value="Lambda_DNA-bd_dom_sf"/>
</dbReference>
<dbReference type="InterPro" id="IPR028082">
    <property type="entry name" value="Peripla_BP_I"/>
</dbReference>
<dbReference type="PROSITE" id="PS50932">
    <property type="entry name" value="HTH_LACI_2"/>
    <property type="match status" value="1"/>
</dbReference>
<dbReference type="PANTHER" id="PTHR30146">
    <property type="entry name" value="LACI-RELATED TRANSCRIPTIONAL REPRESSOR"/>
    <property type="match status" value="1"/>
</dbReference>
<dbReference type="EMBL" id="NGKA01000011">
    <property type="protein sequence ID" value="RSU11262.1"/>
    <property type="molecule type" value="Genomic_DNA"/>
</dbReference>
<name>A0A430AT76_9ENTE</name>
<dbReference type="PANTHER" id="PTHR30146:SF150">
    <property type="entry name" value="ARABINOSE METABOLISM TRANSCRIPTIONAL REPRESSOR"/>
    <property type="match status" value="1"/>
</dbReference>
<sequence length="341" mass="38485">MKLEDIAHLANVSKSAASLALNGKPGVSEKTRARVLKIAKENNYVPLRKHMKIDETKLKIRFVACTNENVITDDYDQLPFFKELLSYITTEVGNNHHILTSNNLSKNNLFNELVSLENANPSDGILLLGTNLTSTHIAPVNKYFKNLVVLDTQCSNLDCNTVTMNSYQGGLYATKFLLDMGHENIGYIKGLPRINNFYDRRRGFKDALKFNHLSPNKLPKFYLPAMDIKVISKNREQFSLFVEGLTAIFCENDYIAISAIKTLKNLGYRIPEDISVIGFDDIFECRVMSPELSTIHVPIKEIAKEAISMIENNTSGLKSKKQIFLNTRLVCRDSVKSLLSK</sequence>
<evidence type="ECO:0000256" key="1">
    <source>
        <dbReference type="ARBA" id="ARBA00023015"/>
    </source>
</evidence>
<dbReference type="Pfam" id="PF13377">
    <property type="entry name" value="Peripla_BP_3"/>
    <property type="match status" value="1"/>
</dbReference>
<reference evidence="5 6" key="1">
    <citation type="submission" date="2017-05" db="EMBL/GenBank/DDBJ databases">
        <title>Vagococcus spp. assemblies.</title>
        <authorList>
            <person name="Gulvik C.A."/>
        </authorList>
    </citation>
    <scope>NUCLEOTIDE SEQUENCE [LARGE SCALE GENOMIC DNA]</scope>
    <source>
        <strain evidence="5 6">CCUG 51432</strain>
    </source>
</reference>
<accession>A0A430AT76</accession>